<name>A0A088SHS1_LEIPA</name>
<dbReference type="PANTHER" id="PTHR44027">
    <property type="entry name" value="DNAJ HOMOLOG SUBFAMILY C MEMBER 5 HOMOLOG"/>
    <property type="match status" value="1"/>
</dbReference>
<dbReference type="KEGG" id="lpan:LPMP_330940"/>
<comment type="subcellular location">
    <subcellularLocation>
        <location evidence="1">Membrane</location>
        <topology evidence="1">Lipid-anchor</topology>
    </subcellularLocation>
</comment>
<feature type="transmembrane region" description="Helical" evidence="7">
    <location>
        <begin position="199"/>
        <end position="220"/>
    </location>
</feature>
<evidence type="ECO:0000256" key="6">
    <source>
        <dbReference type="SAM" id="MobiDB-lite"/>
    </source>
</evidence>
<dbReference type="EMBL" id="CP009402">
    <property type="protein sequence ID" value="AIO01387.1"/>
    <property type="molecule type" value="Genomic_DNA"/>
</dbReference>
<dbReference type="GeneID" id="22578247"/>
<feature type="compositionally biased region" description="Low complexity" evidence="6">
    <location>
        <begin position="543"/>
        <end position="559"/>
    </location>
</feature>
<keyword evidence="7" id="KW-0812">Transmembrane</keyword>
<evidence type="ECO:0000256" key="1">
    <source>
        <dbReference type="ARBA" id="ARBA00004635"/>
    </source>
</evidence>
<keyword evidence="5" id="KW-0449">Lipoprotein</keyword>
<dbReference type="PANTHER" id="PTHR44027:SF7">
    <property type="entry name" value="DNAJ HOMOLOG SUBFAMILY C MEMBER 5 HOMOLOG"/>
    <property type="match status" value="1"/>
</dbReference>
<evidence type="ECO:0000256" key="4">
    <source>
        <dbReference type="ARBA" id="ARBA00023186"/>
    </source>
</evidence>
<proteinExistence type="predicted"/>
<feature type="transmembrane region" description="Helical" evidence="7">
    <location>
        <begin position="274"/>
        <end position="295"/>
    </location>
</feature>
<dbReference type="Gene3D" id="1.10.287.110">
    <property type="entry name" value="DnaJ domain"/>
    <property type="match status" value="1"/>
</dbReference>
<keyword evidence="4" id="KW-0143">Chaperone</keyword>
<feature type="transmembrane region" description="Helical" evidence="7">
    <location>
        <begin position="91"/>
        <end position="116"/>
    </location>
</feature>
<feature type="region of interest" description="Disordered" evidence="6">
    <location>
        <begin position="322"/>
        <end position="344"/>
    </location>
</feature>
<feature type="compositionally biased region" description="Basic and acidic residues" evidence="6">
    <location>
        <begin position="385"/>
        <end position="397"/>
    </location>
</feature>
<protein>
    <submittedName>
        <fullName evidence="9">Dnaj chaperone-like protein, putative</fullName>
    </submittedName>
</protein>
<evidence type="ECO:0000256" key="5">
    <source>
        <dbReference type="ARBA" id="ARBA00023288"/>
    </source>
</evidence>
<feature type="transmembrane region" description="Helical" evidence="7">
    <location>
        <begin position="416"/>
        <end position="441"/>
    </location>
</feature>
<feature type="transmembrane region" description="Helical" evidence="7">
    <location>
        <begin position="158"/>
        <end position="179"/>
    </location>
</feature>
<evidence type="ECO:0000313" key="10">
    <source>
        <dbReference type="Proteomes" id="UP000063063"/>
    </source>
</evidence>
<keyword evidence="2 7" id="KW-0472">Membrane</keyword>
<reference evidence="9 10" key="1">
    <citation type="journal article" date="2015" name="Sci. Rep.">
        <title>The genome of Leishmania panamensis: insights into genomics of the L. (Viannia) subgenus.</title>
        <authorList>
            <person name="Llanes A."/>
            <person name="Restrepo C.M."/>
            <person name="Vecchio G.D."/>
            <person name="Anguizola F.J."/>
            <person name="Lleonart R."/>
        </authorList>
    </citation>
    <scope>NUCLEOTIDE SEQUENCE [LARGE SCALE GENOMIC DNA]</scope>
    <source>
        <strain evidence="9 10">MHOM/PA/94/PSC-1</strain>
    </source>
</reference>
<feature type="transmembrane region" description="Helical" evidence="7">
    <location>
        <begin position="128"/>
        <end position="152"/>
    </location>
</feature>
<organism evidence="9 10">
    <name type="scientific">Leishmania panamensis</name>
    <dbReference type="NCBI Taxonomy" id="5679"/>
    <lineage>
        <taxon>Eukaryota</taxon>
        <taxon>Discoba</taxon>
        <taxon>Euglenozoa</taxon>
        <taxon>Kinetoplastea</taxon>
        <taxon>Metakinetoplastina</taxon>
        <taxon>Trypanosomatida</taxon>
        <taxon>Trypanosomatidae</taxon>
        <taxon>Leishmaniinae</taxon>
        <taxon>Leishmania</taxon>
        <taxon>Leishmania guyanensis species complex</taxon>
    </lineage>
</organism>
<dbReference type="GO" id="GO:0005737">
    <property type="term" value="C:cytoplasm"/>
    <property type="evidence" value="ECO:0007669"/>
    <property type="project" value="UniProtKB-ARBA"/>
</dbReference>
<feature type="region of interest" description="Disordered" evidence="6">
    <location>
        <begin position="378"/>
        <end position="406"/>
    </location>
</feature>
<gene>
    <name evidence="9" type="ORF">LPMP_330940</name>
</gene>
<evidence type="ECO:0000256" key="3">
    <source>
        <dbReference type="ARBA" id="ARBA00023139"/>
    </source>
</evidence>
<dbReference type="OrthoDB" id="10250354at2759"/>
<dbReference type="PRINTS" id="PR00625">
    <property type="entry name" value="JDOMAIN"/>
</dbReference>
<feature type="transmembrane region" description="Helical" evidence="7">
    <location>
        <begin position="240"/>
        <end position="262"/>
    </location>
</feature>
<feature type="domain" description="J" evidence="8">
    <location>
        <begin position="3"/>
        <end position="66"/>
    </location>
</feature>
<dbReference type="PROSITE" id="PS50076">
    <property type="entry name" value="DNAJ_2"/>
    <property type="match status" value="1"/>
</dbReference>
<feature type="region of interest" description="Disordered" evidence="6">
    <location>
        <begin position="522"/>
        <end position="580"/>
    </location>
</feature>
<dbReference type="PROSITE" id="PS00636">
    <property type="entry name" value="DNAJ_1"/>
    <property type="match status" value="1"/>
</dbReference>
<evidence type="ECO:0000313" key="9">
    <source>
        <dbReference type="EMBL" id="AIO01387.1"/>
    </source>
</evidence>
<dbReference type="SMART" id="SM00271">
    <property type="entry name" value="DnaJ"/>
    <property type="match status" value="1"/>
</dbReference>
<keyword evidence="7" id="KW-1133">Transmembrane helix</keyword>
<sequence length="580" mass="62980">MVDFYAVLEVEKGATQEQIKRNYHRLALRYHPDKAGPDGAVRFKEVSTAYEVLSNKRKKNIYDRYGEAGLDALENPVAGAAFSTFGSTAPVLVVIGTLFLYAVMLLLFLVFLVAFVDGRLPTWNYTKVFSPLFVLDFLVGIPALILLGVFLTMSPLSLHIHCMLLSLLCAVALTIVIPIAKDRSEARAGAGRTDIKWRVWLIPGYLCSAFAFIAIVLVSFPTESRILTLKSIGLVRLANYARVSFVFALVQGCCIIVFFALVACRADEVITTNYFIVVGLPVFLLLTLFLVNRFVLSLLSGYISDVPPEVAAAAAARELNTNGGEAPVHDSNENGNDAPHPSRCGSCNPMSNGAVEGRDCAHPQARAGLEEQFYPTESHAHNSHHGNENDNDRREQQGESIGKNPYAGQHSSVCGILASMITSIIVVGLLIASTAMIAVRLNHFYIHRTYDGVLSLTNACIPLFIILSAVVLSMLNGCLMFCCCSAFTAAEVHMSETEHGNQQDEKEESEVELQDNVHADRTQLADEAVPGMPPNNRATTGRPAATVSATSFTAAPATADGRAQTPLDRQPDNTRLSDVD</sequence>
<dbReference type="Proteomes" id="UP000063063">
    <property type="component" value="Chromosome 33"/>
</dbReference>
<keyword evidence="10" id="KW-1185">Reference proteome</keyword>
<dbReference type="RefSeq" id="XP_010702187.1">
    <property type="nucleotide sequence ID" value="XM_010703885.1"/>
</dbReference>
<dbReference type="Pfam" id="PF00226">
    <property type="entry name" value="DnaJ"/>
    <property type="match status" value="1"/>
</dbReference>
<accession>A0A088SHS1</accession>
<evidence type="ECO:0000256" key="7">
    <source>
        <dbReference type="SAM" id="Phobius"/>
    </source>
</evidence>
<dbReference type="InterPro" id="IPR051434">
    <property type="entry name" value="DnaJ_C_subfamily_member5"/>
</dbReference>
<dbReference type="AlphaFoldDB" id="A0A088SHS1"/>
<dbReference type="InterPro" id="IPR036869">
    <property type="entry name" value="J_dom_sf"/>
</dbReference>
<feature type="transmembrane region" description="Helical" evidence="7">
    <location>
        <begin position="453"/>
        <end position="475"/>
    </location>
</feature>
<dbReference type="VEuPathDB" id="TriTrypDB:LPMP_330940"/>
<feature type="compositionally biased region" description="Basic and acidic residues" evidence="6">
    <location>
        <begin position="569"/>
        <end position="580"/>
    </location>
</feature>
<evidence type="ECO:0000256" key="2">
    <source>
        <dbReference type="ARBA" id="ARBA00023136"/>
    </source>
</evidence>
<dbReference type="SUPFAM" id="SSF46565">
    <property type="entry name" value="Chaperone J-domain"/>
    <property type="match status" value="1"/>
</dbReference>
<keyword evidence="3" id="KW-0564">Palmitate</keyword>
<dbReference type="InterPro" id="IPR001623">
    <property type="entry name" value="DnaJ_domain"/>
</dbReference>
<dbReference type="GO" id="GO:0016020">
    <property type="term" value="C:membrane"/>
    <property type="evidence" value="ECO:0007669"/>
    <property type="project" value="UniProtKB-SubCell"/>
</dbReference>
<dbReference type="eggNOG" id="KOG0714">
    <property type="taxonomic scope" value="Eukaryota"/>
</dbReference>
<dbReference type="VEuPathDB" id="TriTrypDB:LPAL13_330014000"/>
<evidence type="ECO:0000259" key="8">
    <source>
        <dbReference type="PROSITE" id="PS50076"/>
    </source>
</evidence>
<dbReference type="CDD" id="cd06257">
    <property type="entry name" value="DnaJ"/>
    <property type="match status" value="1"/>
</dbReference>
<dbReference type="InterPro" id="IPR018253">
    <property type="entry name" value="DnaJ_domain_CS"/>
</dbReference>